<evidence type="ECO:0000313" key="3">
    <source>
        <dbReference type="EMBL" id="PTV93795.1"/>
    </source>
</evidence>
<name>A0A2T5RGG3_9FIRM</name>
<evidence type="ECO:0000313" key="5">
    <source>
        <dbReference type="EMBL" id="PTW02818.1"/>
    </source>
</evidence>
<dbReference type="EMBL" id="QAXS01000036">
    <property type="protein sequence ID" value="PTV93795.1"/>
    <property type="molecule type" value="Genomic_DNA"/>
</dbReference>
<reference evidence="3 6" key="1">
    <citation type="submission" date="2018-04" db="EMBL/GenBank/DDBJ databases">
        <title>Subsurface microbial communities from deep shales in Ohio and West Virginia, USA.</title>
        <authorList>
            <person name="Wrighton K."/>
        </authorList>
    </citation>
    <scope>NUCLEOTIDE SEQUENCE [LARGE SCALE GENOMIC DNA]</scope>
    <source>
        <strain evidence="3 6">WC1</strain>
    </source>
</reference>
<evidence type="ECO:0000313" key="6">
    <source>
        <dbReference type="Proteomes" id="UP000244089"/>
    </source>
</evidence>
<accession>A0A2T5RGG3</accession>
<organism evidence="3 6">
    <name type="scientific">Halanaerobium saccharolyticum</name>
    <dbReference type="NCBI Taxonomy" id="43595"/>
    <lineage>
        <taxon>Bacteria</taxon>
        <taxon>Bacillati</taxon>
        <taxon>Bacillota</taxon>
        <taxon>Clostridia</taxon>
        <taxon>Halanaerobiales</taxon>
        <taxon>Halanaerobiaceae</taxon>
        <taxon>Halanaerobium</taxon>
    </lineage>
</organism>
<dbReference type="EMBL" id="QAXS01000062">
    <property type="protein sequence ID" value="PTV92932.1"/>
    <property type="molecule type" value="Genomic_DNA"/>
</dbReference>
<dbReference type="Proteomes" id="UP000244089">
    <property type="component" value="Unassembled WGS sequence"/>
</dbReference>
<sequence length="27" mass="3179">MHNKFITDLMNLPDLVATDLIQTEEYL</sequence>
<comment type="caution">
    <text evidence="3">The sequence shown here is derived from an EMBL/GenBank/DDBJ whole genome shotgun (WGS) entry which is preliminary data.</text>
</comment>
<dbReference type="EMBL" id="QAXS01000027">
    <property type="protein sequence ID" value="PTV96141.1"/>
    <property type="molecule type" value="Genomic_DNA"/>
</dbReference>
<gene>
    <name evidence="5" type="ORF">C8C76_102140</name>
    <name evidence="4" type="ORF">C8C76_12742</name>
    <name evidence="3" type="ORF">C8C76_1361</name>
    <name evidence="2" type="ORF">C8C76_1411</name>
    <name evidence="1" type="ORF">C8C76_1621</name>
</gene>
<evidence type="ECO:0000313" key="4">
    <source>
        <dbReference type="EMBL" id="PTV96141.1"/>
    </source>
</evidence>
<proteinExistence type="predicted"/>
<evidence type="ECO:0000313" key="2">
    <source>
        <dbReference type="EMBL" id="PTV93414.1"/>
    </source>
</evidence>
<evidence type="ECO:0000313" key="1">
    <source>
        <dbReference type="EMBL" id="PTV92932.1"/>
    </source>
</evidence>
<dbReference type="EMBL" id="QAXS01000002">
    <property type="protein sequence ID" value="PTW02818.1"/>
    <property type="molecule type" value="Genomic_DNA"/>
</dbReference>
<protein>
    <submittedName>
        <fullName evidence="3">Uncharacterized protein</fullName>
    </submittedName>
</protein>
<dbReference type="AlphaFoldDB" id="A0A2T5RGG3"/>
<feature type="non-terminal residue" evidence="3">
    <location>
        <position position="27"/>
    </location>
</feature>
<dbReference type="EMBL" id="QAXS01000041">
    <property type="protein sequence ID" value="PTV93414.1"/>
    <property type="molecule type" value="Genomic_DNA"/>
</dbReference>